<organism evidence="2 3">
    <name type="scientific">Ameca splendens</name>
    <dbReference type="NCBI Taxonomy" id="208324"/>
    <lineage>
        <taxon>Eukaryota</taxon>
        <taxon>Metazoa</taxon>
        <taxon>Chordata</taxon>
        <taxon>Craniata</taxon>
        <taxon>Vertebrata</taxon>
        <taxon>Euteleostomi</taxon>
        <taxon>Actinopterygii</taxon>
        <taxon>Neopterygii</taxon>
        <taxon>Teleostei</taxon>
        <taxon>Neoteleostei</taxon>
        <taxon>Acanthomorphata</taxon>
        <taxon>Ovalentaria</taxon>
        <taxon>Atherinomorphae</taxon>
        <taxon>Cyprinodontiformes</taxon>
        <taxon>Goodeidae</taxon>
        <taxon>Ameca</taxon>
    </lineage>
</organism>
<proteinExistence type="predicted"/>
<accession>A0ABV0Y2C0</accession>
<gene>
    <name evidence="2" type="ORF">AMECASPLE_015615</name>
</gene>
<protein>
    <submittedName>
        <fullName evidence="2">Uncharacterized protein</fullName>
    </submittedName>
</protein>
<evidence type="ECO:0000313" key="3">
    <source>
        <dbReference type="Proteomes" id="UP001469553"/>
    </source>
</evidence>
<sequence>MILNGLIRWWKVTSLWSGQTDHDSSECFASFACSRSPDILPVIRVGNRRQRITHHQTGGASICCLPVSTQHGDTGFYGASHGGLFIESRTMPPVSTSLGSPDSPETEPVWRAPPPIPGAASG</sequence>
<comment type="caution">
    <text evidence="2">The sequence shown here is derived from an EMBL/GenBank/DDBJ whole genome shotgun (WGS) entry which is preliminary data.</text>
</comment>
<name>A0ABV0Y2C0_9TELE</name>
<keyword evidence="3" id="KW-1185">Reference proteome</keyword>
<feature type="region of interest" description="Disordered" evidence="1">
    <location>
        <begin position="90"/>
        <end position="122"/>
    </location>
</feature>
<reference evidence="2 3" key="1">
    <citation type="submission" date="2021-06" db="EMBL/GenBank/DDBJ databases">
        <authorList>
            <person name="Palmer J.M."/>
        </authorList>
    </citation>
    <scope>NUCLEOTIDE SEQUENCE [LARGE SCALE GENOMIC DNA]</scope>
    <source>
        <strain evidence="2 3">AS_MEX2019</strain>
        <tissue evidence="2">Muscle</tissue>
    </source>
</reference>
<dbReference type="Proteomes" id="UP001469553">
    <property type="component" value="Unassembled WGS sequence"/>
</dbReference>
<evidence type="ECO:0000313" key="2">
    <source>
        <dbReference type="EMBL" id="MEQ2287731.1"/>
    </source>
</evidence>
<dbReference type="EMBL" id="JAHRIP010019915">
    <property type="protein sequence ID" value="MEQ2287731.1"/>
    <property type="molecule type" value="Genomic_DNA"/>
</dbReference>
<feature type="compositionally biased region" description="Pro residues" evidence="1">
    <location>
        <begin position="111"/>
        <end position="122"/>
    </location>
</feature>
<evidence type="ECO:0000256" key="1">
    <source>
        <dbReference type="SAM" id="MobiDB-lite"/>
    </source>
</evidence>